<dbReference type="EMBL" id="SPHZ02000002">
    <property type="protein sequence ID" value="KAF0928343.1"/>
    <property type="molecule type" value="Genomic_DNA"/>
</dbReference>
<comment type="caution">
    <text evidence="2">The sequence shown here is derived from an EMBL/GenBank/DDBJ whole genome shotgun (WGS) entry which is preliminary data.</text>
</comment>
<proteinExistence type="predicted"/>
<organism evidence="2 3">
    <name type="scientific">Oryza meyeriana var. granulata</name>
    <dbReference type="NCBI Taxonomy" id="110450"/>
    <lineage>
        <taxon>Eukaryota</taxon>
        <taxon>Viridiplantae</taxon>
        <taxon>Streptophyta</taxon>
        <taxon>Embryophyta</taxon>
        <taxon>Tracheophyta</taxon>
        <taxon>Spermatophyta</taxon>
        <taxon>Magnoliopsida</taxon>
        <taxon>Liliopsida</taxon>
        <taxon>Poales</taxon>
        <taxon>Poaceae</taxon>
        <taxon>BOP clade</taxon>
        <taxon>Oryzoideae</taxon>
        <taxon>Oryzeae</taxon>
        <taxon>Oryzinae</taxon>
        <taxon>Oryza</taxon>
        <taxon>Oryza meyeriana</taxon>
    </lineage>
</organism>
<dbReference type="Proteomes" id="UP000479710">
    <property type="component" value="Unassembled WGS sequence"/>
</dbReference>
<evidence type="ECO:0000256" key="1">
    <source>
        <dbReference type="SAM" id="MobiDB-lite"/>
    </source>
</evidence>
<sequence length="103" mass="11188">MSTPKRRKPLCTLLRGSPAITSGFTSSLLVMANVRGPRVLAVPCHGPRCVSSFAAPVPLPGLGKSADLALQLRRARSKLLLATQQQRRTPESAARDLHLRRRP</sequence>
<feature type="compositionally biased region" description="Basic and acidic residues" evidence="1">
    <location>
        <begin position="88"/>
        <end position="97"/>
    </location>
</feature>
<evidence type="ECO:0000313" key="2">
    <source>
        <dbReference type="EMBL" id="KAF0928343.1"/>
    </source>
</evidence>
<accession>A0A6G1EUJ8</accession>
<name>A0A6G1EUJ8_9ORYZ</name>
<dbReference type="AlphaFoldDB" id="A0A6G1EUJ8"/>
<protein>
    <submittedName>
        <fullName evidence="2">Uncharacterized protein</fullName>
    </submittedName>
</protein>
<gene>
    <name evidence="2" type="ORF">E2562_003165</name>
</gene>
<feature type="region of interest" description="Disordered" evidence="1">
    <location>
        <begin position="82"/>
        <end position="103"/>
    </location>
</feature>
<reference evidence="2 3" key="1">
    <citation type="submission" date="2019-11" db="EMBL/GenBank/DDBJ databases">
        <title>Whole genome sequence of Oryza granulata.</title>
        <authorList>
            <person name="Li W."/>
        </authorList>
    </citation>
    <scope>NUCLEOTIDE SEQUENCE [LARGE SCALE GENOMIC DNA]</scope>
    <source>
        <strain evidence="3">cv. Menghai</strain>
        <tissue evidence="2">Leaf</tissue>
    </source>
</reference>
<keyword evidence="3" id="KW-1185">Reference proteome</keyword>
<evidence type="ECO:0000313" key="3">
    <source>
        <dbReference type="Proteomes" id="UP000479710"/>
    </source>
</evidence>